<evidence type="ECO:0000313" key="2">
    <source>
        <dbReference type="Proteomes" id="UP000323454"/>
    </source>
</evidence>
<dbReference type="InterPro" id="IPR010662">
    <property type="entry name" value="RBBP9/YdeN"/>
</dbReference>
<reference evidence="1 2" key="1">
    <citation type="submission" date="2019-09" db="EMBL/GenBank/DDBJ databases">
        <title>Goodfellowia gen. nov., a new genus of the Pseudonocardineae related to Actinoalloteichus, containing Goodfellowia coeruleoviolacea gen. nov., comb. nov. gen. nov., comb. nov.</title>
        <authorList>
            <person name="Labeda D."/>
        </authorList>
    </citation>
    <scope>NUCLEOTIDE SEQUENCE [LARGE SCALE GENOMIC DNA]</scope>
    <source>
        <strain evidence="1 2">AN110305</strain>
    </source>
</reference>
<dbReference type="RefSeq" id="WP_149847951.1">
    <property type="nucleotide sequence ID" value="NZ_VUOB01000005.1"/>
</dbReference>
<proteinExistence type="predicted"/>
<dbReference type="InterPro" id="IPR029058">
    <property type="entry name" value="AB_hydrolase_fold"/>
</dbReference>
<accession>A0A5B2XQG9</accession>
<dbReference type="EMBL" id="VUOB01000005">
    <property type="protein sequence ID" value="KAA2265666.1"/>
    <property type="molecule type" value="Genomic_DNA"/>
</dbReference>
<keyword evidence="1" id="KW-0378">Hydrolase</keyword>
<dbReference type="AlphaFoldDB" id="A0A5B2XQG9"/>
<gene>
    <name evidence="1" type="ORF">F0L68_03540</name>
</gene>
<dbReference type="OrthoDB" id="3810256at2"/>
<protein>
    <submittedName>
        <fullName evidence="1">Alpha/beta fold hydrolase</fullName>
    </submittedName>
</protein>
<name>A0A5B2XQG9_9PSEU</name>
<dbReference type="Gene3D" id="3.40.50.1820">
    <property type="entry name" value="alpha/beta hydrolase"/>
    <property type="match status" value="1"/>
</dbReference>
<dbReference type="SUPFAM" id="SSF53474">
    <property type="entry name" value="alpha/beta-Hydrolases"/>
    <property type="match status" value="1"/>
</dbReference>
<dbReference type="PANTHER" id="PTHR15394">
    <property type="entry name" value="SERINE HYDROLASE RBBP9"/>
    <property type="match status" value="1"/>
</dbReference>
<keyword evidence="2" id="KW-1185">Reference proteome</keyword>
<sequence>MSTIVVSHGLEANGDSVWFPYLRAELEAKGHKVIVPNLPEPGAPKPAAWLDTFDQAVAKAGPAEDIVLVGHSIGGVNVLRMLEQHDTAERGRFAGAVLVSTASHEVGYEALAGFFATPFDWDRIRAAATEFRVLAAADDPVNVPDPVEHVGELVRGLGATAVLTATGGHLGAFADDHIDLPEAVRLVLDCLSR</sequence>
<evidence type="ECO:0000313" key="1">
    <source>
        <dbReference type="EMBL" id="KAA2265666.1"/>
    </source>
</evidence>
<comment type="caution">
    <text evidence="1">The sequence shown here is derived from an EMBL/GenBank/DDBJ whole genome shotgun (WGS) entry which is preliminary data.</text>
</comment>
<dbReference type="Proteomes" id="UP000323454">
    <property type="component" value="Unassembled WGS sequence"/>
</dbReference>
<organism evidence="1 2">
    <name type="scientific">Solihabitans fulvus</name>
    <dbReference type="NCBI Taxonomy" id="1892852"/>
    <lineage>
        <taxon>Bacteria</taxon>
        <taxon>Bacillati</taxon>
        <taxon>Actinomycetota</taxon>
        <taxon>Actinomycetes</taxon>
        <taxon>Pseudonocardiales</taxon>
        <taxon>Pseudonocardiaceae</taxon>
        <taxon>Solihabitans</taxon>
    </lineage>
</organism>
<dbReference type="Pfam" id="PF06821">
    <property type="entry name" value="Ser_hydrolase"/>
    <property type="match status" value="1"/>
</dbReference>
<dbReference type="GO" id="GO:0016787">
    <property type="term" value="F:hydrolase activity"/>
    <property type="evidence" value="ECO:0007669"/>
    <property type="project" value="UniProtKB-KW"/>
</dbReference>
<dbReference type="PANTHER" id="PTHR15394:SF3">
    <property type="entry name" value="SERINE HYDROLASE RBBP9"/>
    <property type="match status" value="1"/>
</dbReference>
<reference evidence="1 2" key="2">
    <citation type="submission" date="2019-09" db="EMBL/GenBank/DDBJ databases">
        <authorList>
            <person name="Jin C."/>
        </authorList>
    </citation>
    <scope>NUCLEOTIDE SEQUENCE [LARGE SCALE GENOMIC DNA]</scope>
    <source>
        <strain evidence="1 2">AN110305</strain>
    </source>
</reference>